<keyword evidence="4" id="KW-1185">Reference proteome</keyword>
<evidence type="ECO:0008006" key="5">
    <source>
        <dbReference type="Google" id="ProtNLM"/>
    </source>
</evidence>
<evidence type="ECO:0000313" key="4">
    <source>
        <dbReference type="Proteomes" id="UP000708208"/>
    </source>
</evidence>
<dbReference type="EMBL" id="CAJVCH010227937">
    <property type="protein sequence ID" value="CAG7732277.1"/>
    <property type="molecule type" value="Genomic_DNA"/>
</dbReference>
<proteinExistence type="predicted"/>
<dbReference type="AlphaFoldDB" id="A0A8J2KA47"/>
<comment type="caution">
    <text evidence="3">The sequence shown here is derived from an EMBL/GenBank/DDBJ whole genome shotgun (WGS) entry which is preliminary data.</text>
</comment>
<organism evidence="3 4">
    <name type="scientific">Allacma fusca</name>
    <dbReference type="NCBI Taxonomy" id="39272"/>
    <lineage>
        <taxon>Eukaryota</taxon>
        <taxon>Metazoa</taxon>
        <taxon>Ecdysozoa</taxon>
        <taxon>Arthropoda</taxon>
        <taxon>Hexapoda</taxon>
        <taxon>Collembola</taxon>
        <taxon>Symphypleona</taxon>
        <taxon>Sminthuridae</taxon>
        <taxon>Allacma</taxon>
    </lineage>
</organism>
<evidence type="ECO:0000256" key="1">
    <source>
        <dbReference type="SAM" id="MobiDB-lite"/>
    </source>
</evidence>
<feature type="signal peptide" evidence="2">
    <location>
        <begin position="1"/>
        <end position="24"/>
    </location>
</feature>
<dbReference type="Proteomes" id="UP000708208">
    <property type="component" value="Unassembled WGS sequence"/>
</dbReference>
<evidence type="ECO:0000313" key="3">
    <source>
        <dbReference type="EMBL" id="CAG7732277.1"/>
    </source>
</evidence>
<keyword evidence="2" id="KW-0732">Signal</keyword>
<accession>A0A8J2KA47</accession>
<evidence type="ECO:0000256" key="2">
    <source>
        <dbReference type="SAM" id="SignalP"/>
    </source>
</evidence>
<gene>
    <name evidence="3" type="ORF">AFUS01_LOCUS20800</name>
</gene>
<reference evidence="3" key="1">
    <citation type="submission" date="2021-06" db="EMBL/GenBank/DDBJ databases">
        <authorList>
            <person name="Hodson N. C."/>
            <person name="Mongue J. A."/>
            <person name="Jaron S. K."/>
        </authorList>
    </citation>
    <scope>NUCLEOTIDE SEQUENCE</scope>
</reference>
<name>A0A8J2KA47_9HEXA</name>
<sequence>MFPYGLIICTYIILTLLSITCVPGVSRELQDDGVILPFANDGSNDEVRSLRVEVEGDNDTENSESYSDPDPDPNNSSNLDGRTRKTVLMIKMMEECDPNDENQECENFPHARCLEQTHKHSITTSHICKCDYLHTVFLQGNKTQCFINVFAPCTYGDTEYSCGENMECREDSLGISEGKFCRCLSGFAAVENEHGIPAYCRPIVSGEIPDKEDQQISSGSEQFLAMINTLGYLLGFLVLSQSDCVG</sequence>
<feature type="region of interest" description="Disordered" evidence="1">
    <location>
        <begin position="54"/>
        <end position="81"/>
    </location>
</feature>
<feature type="chain" id="PRO_5035207311" description="EGF-like domain-containing protein" evidence="2">
    <location>
        <begin position="25"/>
        <end position="246"/>
    </location>
</feature>
<feature type="compositionally biased region" description="Acidic residues" evidence="1">
    <location>
        <begin position="55"/>
        <end position="71"/>
    </location>
</feature>
<protein>
    <recommendedName>
        <fullName evidence="5">EGF-like domain-containing protein</fullName>
    </recommendedName>
</protein>